<evidence type="ECO:0000256" key="7">
    <source>
        <dbReference type="ARBA" id="ARBA00023316"/>
    </source>
</evidence>
<comment type="subcellular location">
    <subcellularLocation>
        <location evidence="1">Secreted</location>
        <location evidence="1">Cell wall</location>
    </subcellularLocation>
</comment>
<dbReference type="eggNOG" id="ENOG502QST2">
    <property type="taxonomic scope" value="Eukaryota"/>
</dbReference>
<keyword evidence="4" id="KW-0964">Secreted</keyword>
<evidence type="ECO:0000256" key="2">
    <source>
        <dbReference type="ARBA" id="ARBA00008834"/>
    </source>
</evidence>
<dbReference type="InterPro" id="IPR011050">
    <property type="entry name" value="Pectin_lyase_fold/virulence"/>
</dbReference>
<accession>A0A251PV45</accession>
<dbReference type="Proteomes" id="UP000006882">
    <property type="component" value="Chromosome G3"/>
</dbReference>
<protein>
    <submittedName>
        <fullName evidence="9">Uncharacterized protein</fullName>
    </submittedName>
</protein>
<dbReference type="AlphaFoldDB" id="A0A251PV45"/>
<dbReference type="InterPro" id="IPR012334">
    <property type="entry name" value="Pectin_lyas_fold"/>
</dbReference>
<gene>
    <name evidence="9" type="ORF">PRUPE_3G043600</name>
</gene>
<dbReference type="PANTHER" id="PTHR31375">
    <property type="match status" value="1"/>
</dbReference>
<dbReference type="GO" id="GO:0004650">
    <property type="term" value="F:polygalacturonase activity"/>
    <property type="evidence" value="ECO:0007669"/>
    <property type="project" value="InterPro"/>
</dbReference>
<keyword evidence="10" id="KW-1185">Reference proteome</keyword>
<evidence type="ECO:0000313" key="10">
    <source>
        <dbReference type="Proteomes" id="UP000006882"/>
    </source>
</evidence>
<dbReference type="EMBL" id="CM007653">
    <property type="protein sequence ID" value="ONI15447.1"/>
    <property type="molecule type" value="Genomic_DNA"/>
</dbReference>
<evidence type="ECO:0000256" key="8">
    <source>
        <dbReference type="RuleBase" id="RU361169"/>
    </source>
</evidence>
<dbReference type="Pfam" id="PF00295">
    <property type="entry name" value="Glyco_hydro_28"/>
    <property type="match status" value="1"/>
</dbReference>
<organism evidence="9 10">
    <name type="scientific">Prunus persica</name>
    <name type="common">Peach</name>
    <name type="synonym">Amygdalus persica</name>
    <dbReference type="NCBI Taxonomy" id="3760"/>
    <lineage>
        <taxon>Eukaryota</taxon>
        <taxon>Viridiplantae</taxon>
        <taxon>Streptophyta</taxon>
        <taxon>Embryophyta</taxon>
        <taxon>Tracheophyta</taxon>
        <taxon>Spermatophyta</taxon>
        <taxon>Magnoliopsida</taxon>
        <taxon>eudicotyledons</taxon>
        <taxon>Gunneridae</taxon>
        <taxon>Pentapetalae</taxon>
        <taxon>rosids</taxon>
        <taxon>fabids</taxon>
        <taxon>Rosales</taxon>
        <taxon>Rosaceae</taxon>
        <taxon>Amygdaloideae</taxon>
        <taxon>Amygdaleae</taxon>
        <taxon>Prunus</taxon>
    </lineage>
</organism>
<proteinExistence type="inferred from homology"/>
<dbReference type="GO" id="GO:0005975">
    <property type="term" value="P:carbohydrate metabolic process"/>
    <property type="evidence" value="ECO:0007669"/>
    <property type="project" value="InterPro"/>
</dbReference>
<keyword evidence="3" id="KW-0134">Cell wall</keyword>
<evidence type="ECO:0000313" key="9">
    <source>
        <dbReference type="EMBL" id="ONI15447.1"/>
    </source>
</evidence>
<evidence type="ECO:0000256" key="1">
    <source>
        <dbReference type="ARBA" id="ARBA00004191"/>
    </source>
</evidence>
<keyword evidence="5 8" id="KW-0378">Hydrolase</keyword>
<dbReference type="Gramene" id="ONI15447">
    <property type="protein sequence ID" value="ONI15447"/>
    <property type="gene ID" value="PRUPE_3G043600"/>
</dbReference>
<dbReference type="InterPro" id="IPR000743">
    <property type="entry name" value="Glyco_hydro_28"/>
</dbReference>
<evidence type="ECO:0000256" key="4">
    <source>
        <dbReference type="ARBA" id="ARBA00022525"/>
    </source>
</evidence>
<evidence type="ECO:0000256" key="6">
    <source>
        <dbReference type="ARBA" id="ARBA00023295"/>
    </source>
</evidence>
<dbReference type="GO" id="GO:0071555">
    <property type="term" value="P:cell wall organization"/>
    <property type="evidence" value="ECO:0007669"/>
    <property type="project" value="UniProtKB-KW"/>
</dbReference>
<dbReference type="SUPFAM" id="SSF51126">
    <property type="entry name" value="Pectin lyase-like"/>
    <property type="match status" value="1"/>
</dbReference>
<evidence type="ECO:0000256" key="5">
    <source>
        <dbReference type="ARBA" id="ARBA00022801"/>
    </source>
</evidence>
<comment type="similarity">
    <text evidence="2 8">Belongs to the glycosyl hydrolase 28 family.</text>
</comment>
<dbReference type="Gene3D" id="2.160.20.10">
    <property type="entry name" value="Single-stranded right-handed beta-helix, Pectin lyase-like"/>
    <property type="match status" value="2"/>
</dbReference>
<keyword evidence="6 8" id="KW-0326">Glycosidase</keyword>
<name>A0A251PV45_PRUPE</name>
<keyword evidence="7" id="KW-0961">Cell wall biogenesis/degradation</keyword>
<evidence type="ECO:0000256" key="3">
    <source>
        <dbReference type="ARBA" id="ARBA00022512"/>
    </source>
</evidence>
<reference evidence="9 10" key="1">
    <citation type="journal article" date="2013" name="Nat. Genet.">
        <title>The high-quality draft genome of peach (Prunus persica) identifies unique patterns of genetic diversity, domestication and genome evolution.</title>
        <authorList>
            <consortium name="International Peach Genome Initiative"/>
            <person name="Verde I."/>
            <person name="Abbott A.G."/>
            <person name="Scalabrin S."/>
            <person name="Jung S."/>
            <person name="Shu S."/>
            <person name="Marroni F."/>
            <person name="Zhebentyayeva T."/>
            <person name="Dettori M.T."/>
            <person name="Grimwood J."/>
            <person name="Cattonaro F."/>
            <person name="Zuccolo A."/>
            <person name="Rossini L."/>
            <person name="Jenkins J."/>
            <person name="Vendramin E."/>
            <person name="Meisel L.A."/>
            <person name="Decroocq V."/>
            <person name="Sosinski B."/>
            <person name="Prochnik S."/>
            <person name="Mitros T."/>
            <person name="Policriti A."/>
            <person name="Cipriani G."/>
            <person name="Dondini L."/>
            <person name="Ficklin S."/>
            <person name="Goodstein D.M."/>
            <person name="Xuan P."/>
            <person name="Del Fabbro C."/>
            <person name="Aramini V."/>
            <person name="Copetti D."/>
            <person name="Gonzalez S."/>
            <person name="Horner D.S."/>
            <person name="Falchi R."/>
            <person name="Lucas S."/>
            <person name="Mica E."/>
            <person name="Maldonado J."/>
            <person name="Lazzari B."/>
            <person name="Bielenberg D."/>
            <person name="Pirona R."/>
            <person name="Miculan M."/>
            <person name="Barakat A."/>
            <person name="Testolin R."/>
            <person name="Stella A."/>
            <person name="Tartarini S."/>
            <person name="Tonutti P."/>
            <person name="Arus P."/>
            <person name="Orellana A."/>
            <person name="Wells C."/>
            <person name="Main D."/>
            <person name="Vizzotto G."/>
            <person name="Silva H."/>
            <person name="Salamini F."/>
            <person name="Schmutz J."/>
            <person name="Morgante M."/>
            <person name="Rokhsar D.S."/>
        </authorList>
    </citation>
    <scope>NUCLEOTIDE SEQUENCE [LARGE SCALE GENOMIC DNA]</scope>
    <source>
        <strain evidence="10">cv. Nemared</strain>
    </source>
</reference>
<sequence length="179" mass="19514">MDTWKGCDDWLQFLNVGNLLIDGSGENDGDDCIAINGGCSDLNIANIECGPGHGIRYGGSGYARNITFEKITLDATKNPIIIDQFYCDRDHDCKSQPSALSVDYVKYIDFEGTSASEEAIKLDCDQNSGCHNIIMDCINITSAVLGKKIYASCNNDIGTSLGTTMGTRSGRYVLHIWSY</sequence>